<dbReference type="EnsemblMetazoa" id="OVOC7923.1">
    <property type="protein sequence ID" value="OVOC7923.1"/>
    <property type="gene ID" value="WBGene00244732"/>
</dbReference>
<feature type="compositionally biased region" description="Polar residues" evidence="1">
    <location>
        <begin position="683"/>
        <end position="707"/>
    </location>
</feature>
<dbReference type="EMBL" id="CMVM020000236">
    <property type="status" value="NOT_ANNOTATED_CDS"/>
    <property type="molecule type" value="Genomic_DNA"/>
</dbReference>
<feature type="compositionally biased region" description="Basic and acidic residues" evidence="1">
    <location>
        <begin position="931"/>
        <end position="948"/>
    </location>
</feature>
<protein>
    <submittedName>
        <fullName evidence="2">Uncharacterized protein</fullName>
    </submittedName>
</protein>
<feature type="region of interest" description="Disordered" evidence="1">
    <location>
        <begin position="920"/>
        <end position="954"/>
    </location>
</feature>
<accession>A0A8R1TXZ1</accession>
<dbReference type="AlphaFoldDB" id="A0A8R1TXZ1"/>
<proteinExistence type="predicted"/>
<evidence type="ECO:0000313" key="3">
    <source>
        <dbReference type="Proteomes" id="UP000024404"/>
    </source>
</evidence>
<reference evidence="3" key="1">
    <citation type="submission" date="2013-10" db="EMBL/GenBank/DDBJ databases">
        <title>Genome sequencing of Onchocerca volvulus.</title>
        <authorList>
            <person name="Cotton J."/>
            <person name="Tsai J."/>
            <person name="Stanley E."/>
            <person name="Tracey A."/>
            <person name="Holroyd N."/>
            <person name="Lustigman S."/>
            <person name="Berriman M."/>
        </authorList>
    </citation>
    <scope>NUCLEOTIDE SEQUENCE</scope>
</reference>
<reference evidence="2" key="2">
    <citation type="submission" date="2022-06" db="UniProtKB">
        <authorList>
            <consortium name="EnsemblMetazoa"/>
        </authorList>
    </citation>
    <scope>IDENTIFICATION</scope>
</reference>
<evidence type="ECO:0000313" key="2">
    <source>
        <dbReference type="EnsemblMetazoa" id="OVOC7923.1"/>
    </source>
</evidence>
<keyword evidence="3" id="KW-1185">Reference proteome</keyword>
<sequence>MSAAEIKLRPSECSPDINNMLPKWFKHTRNIKCGRASIPHCTVIFTVKIICVDQLYGWRGIDTGYYGSEELENTPDFLDEIRTVAVQNGVGNEQLKALRKEAEERLKKERETHPNFNILTDRAPTPDFSVTYIETSNNADDESVCKNQEENVIISMQKSRRKRYYCYGMEKHIDTANDQNIDSDFGEPMEVDDFSYFHQNIYCQNQGIHEIVDSTLPKNSSTNRTFTIEKNEDGNDLLLRTDEECMNNNDEHESMLEFRLDGTFIIEKLQKAEDNVMIPMQEREREQRNISVLGCEHIGETTKNTPVWREMLNEAVTVVAHQTLPAGDLVSNHYGDELSPHRSDQHIFGCPAPLQATFDLSCIDKVDLSAGEKSEIPLMNPPPRISRFNLLEQMAGDMAHSSTSHPIDRTAVSFKTPRQHMKTVLEHTTVEKQSTIKKQSTVTTPLFKKKSVASTTLRGTSTPVEGSARYVCPRYDAHHAALASRATQTGSGTPVSLHNRNILQNALTPIRRPLSCSLRTSCESATGKASTPSRIPVPTSALMAISQYGTPSPLLKRSTLVDYELTPQSHILDKKRTPQQEYSRVKLEHRNTNLMNSVTQIPLSRFAFEHLKSGGTPRPASSTEKKWKKIAEDNSILSMPRTPIAKIDINQMLVDNVMRSGPAYRRRPHPSKLLSPIGKLRFDNSSENSNLSPKYMSPTTKAPQNSPLTAQEEMNDTQLVVIDSFDSDTVERLAENTANLSIAEQQQSILSEESKAVFDTTTSEYRKQQKTPIFDTRNYFGRRRILSILNESNVSVNTPGKEEDLTVVEMNPSFSGDSRNPSDTSASPVHIVAAKDENKHAAVLCARKIVHCEEAGQGLRRSTRNRVAPIRRWLGEKPVYRRDQQGTYELVRVEEAIIKDPLFIKYNTVDMSEVLERQKREQKQHARARKLRDLNRARRGYTEKDTEINGKSQT</sequence>
<feature type="region of interest" description="Disordered" evidence="1">
    <location>
        <begin position="661"/>
        <end position="707"/>
    </location>
</feature>
<name>A0A8R1TXZ1_ONCVO</name>
<dbReference type="Proteomes" id="UP000024404">
    <property type="component" value="Unassembled WGS sequence"/>
</dbReference>
<evidence type="ECO:0000256" key="1">
    <source>
        <dbReference type="SAM" id="MobiDB-lite"/>
    </source>
</evidence>
<dbReference type="OMA" id="DQLYGWR"/>
<organism evidence="2 3">
    <name type="scientific">Onchocerca volvulus</name>
    <dbReference type="NCBI Taxonomy" id="6282"/>
    <lineage>
        <taxon>Eukaryota</taxon>
        <taxon>Metazoa</taxon>
        <taxon>Ecdysozoa</taxon>
        <taxon>Nematoda</taxon>
        <taxon>Chromadorea</taxon>
        <taxon>Rhabditida</taxon>
        <taxon>Spirurina</taxon>
        <taxon>Spiruromorpha</taxon>
        <taxon>Filarioidea</taxon>
        <taxon>Onchocercidae</taxon>
        <taxon>Onchocerca</taxon>
    </lineage>
</organism>